<dbReference type="PANTHER" id="PTHR34595">
    <property type="entry name" value="BLR5612 PROTEIN"/>
    <property type="match status" value="1"/>
</dbReference>
<evidence type="ECO:0000313" key="3">
    <source>
        <dbReference type="Proteomes" id="UP000245728"/>
    </source>
</evidence>
<dbReference type="PANTHER" id="PTHR34595:SF7">
    <property type="entry name" value="SLL1039 PROTEIN"/>
    <property type="match status" value="1"/>
</dbReference>
<gene>
    <name evidence="2" type="ORF">HMF8227_02726</name>
</gene>
<proteinExistence type="predicted"/>
<dbReference type="EMBL" id="CP029347">
    <property type="protein sequence ID" value="AWL13177.1"/>
    <property type="molecule type" value="Genomic_DNA"/>
</dbReference>
<dbReference type="OrthoDB" id="9803532at2"/>
<dbReference type="RefSeq" id="WP_109340691.1">
    <property type="nucleotide sequence ID" value="NZ_CP029347.1"/>
</dbReference>
<sequence>MLSRVANNLFWMARYLERAENTARVVNVNSHLLLDLPKTVKLGWEPIIDILSAPDHFYQFYDQADERSVVKYMVTDNRNPGSIMQSLTMARENARTIREVMPRESWEQINDLYLSAKEHCQSVLTHRHRYESLIRIIRGNQTITGMLSGTMTHDEGYAFLSLGRNLERADMTTRIIDVRSANLLQEVSHSASAFENIQWMGVLKSLSAYQMYRREMRIRITRADVLRFLLLEPRFPRSLNHSLEQIELLLQTLPAHEESVESVASLQSRLLDAKPQALKQTKLHEFIDDMQLGLGEVGGHIQASYF</sequence>
<keyword evidence="3" id="KW-1185">Reference proteome</keyword>
<dbReference type="Proteomes" id="UP000245728">
    <property type="component" value="Chromosome"/>
</dbReference>
<evidence type="ECO:0000313" key="2">
    <source>
        <dbReference type="EMBL" id="AWL13177.1"/>
    </source>
</evidence>
<accession>A0A2S2E8A6</accession>
<dbReference type="Pfam" id="PF04168">
    <property type="entry name" value="Alpha-E"/>
    <property type="match status" value="1"/>
</dbReference>
<feature type="domain" description="DUF403" evidence="1">
    <location>
        <begin position="1"/>
        <end position="306"/>
    </location>
</feature>
<name>A0A2S2E8A6_9ALTE</name>
<evidence type="ECO:0000259" key="1">
    <source>
        <dbReference type="Pfam" id="PF04168"/>
    </source>
</evidence>
<reference evidence="2 3" key="1">
    <citation type="submission" date="2018-05" db="EMBL/GenBank/DDBJ databases">
        <title>Salinimonas sp. HMF8227 Genome sequencing and assembly.</title>
        <authorList>
            <person name="Kang H."/>
            <person name="Kang J."/>
            <person name="Cha I."/>
            <person name="Kim H."/>
            <person name="Joh K."/>
        </authorList>
    </citation>
    <scope>NUCLEOTIDE SEQUENCE [LARGE SCALE GENOMIC DNA]</scope>
    <source>
        <strain evidence="2 3">HMF8227</strain>
    </source>
</reference>
<dbReference type="InterPro" id="IPR051680">
    <property type="entry name" value="ATP-dep_Glu-Cys_Ligase-2"/>
</dbReference>
<protein>
    <recommendedName>
        <fullName evidence="1">DUF403 domain-containing protein</fullName>
    </recommendedName>
</protein>
<organism evidence="2 3">
    <name type="scientific">Saliniradius amylolyticus</name>
    <dbReference type="NCBI Taxonomy" id="2183582"/>
    <lineage>
        <taxon>Bacteria</taxon>
        <taxon>Pseudomonadati</taxon>
        <taxon>Pseudomonadota</taxon>
        <taxon>Gammaproteobacteria</taxon>
        <taxon>Alteromonadales</taxon>
        <taxon>Alteromonadaceae</taxon>
        <taxon>Saliniradius</taxon>
    </lineage>
</organism>
<dbReference type="InterPro" id="IPR007296">
    <property type="entry name" value="DUF403"/>
</dbReference>
<dbReference type="AlphaFoldDB" id="A0A2S2E8A6"/>
<dbReference type="KEGG" id="salh:HMF8227_02726"/>